<evidence type="ECO:0000313" key="1">
    <source>
        <dbReference type="EMBL" id="KAK7490109.1"/>
    </source>
</evidence>
<dbReference type="PANTHER" id="PTHR47510:SF3">
    <property type="entry name" value="ENDO_EXONUCLEASE_PHOSPHATASE DOMAIN-CONTAINING PROTEIN"/>
    <property type="match status" value="1"/>
</dbReference>
<keyword evidence="2" id="KW-1185">Reference proteome</keyword>
<accession>A0ABD0KSC1</accession>
<dbReference type="AlphaFoldDB" id="A0ABD0KSC1"/>
<dbReference type="EMBL" id="JACVVK020000130">
    <property type="protein sequence ID" value="KAK7490109.1"/>
    <property type="molecule type" value="Genomic_DNA"/>
</dbReference>
<proteinExistence type="predicted"/>
<dbReference type="PANTHER" id="PTHR47510">
    <property type="entry name" value="REVERSE TRANSCRIPTASE DOMAIN-CONTAINING PROTEIN"/>
    <property type="match status" value="1"/>
</dbReference>
<protein>
    <recommendedName>
        <fullName evidence="3">Reverse transcriptase</fullName>
    </recommendedName>
</protein>
<reference evidence="1 2" key="1">
    <citation type="journal article" date="2023" name="Sci. Data">
        <title>Genome assembly of the Korean intertidal mud-creeper Batillaria attramentaria.</title>
        <authorList>
            <person name="Patra A.K."/>
            <person name="Ho P.T."/>
            <person name="Jun S."/>
            <person name="Lee S.J."/>
            <person name="Kim Y."/>
            <person name="Won Y.J."/>
        </authorList>
    </citation>
    <scope>NUCLEOTIDE SEQUENCE [LARGE SCALE GENOMIC DNA]</scope>
    <source>
        <strain evidence="1">Wonlab-2016</strain>
    </source>
</reference>
<organism evidence="1 2">
    <name type="scientific">Batillaria attramentaria</name>
    <dbReference type="NCBI Taxonomy" id="370345"/>
    <lineage>
        <taxon>Eukaryota</taxon>
        <taxon>Metazoa</taxon>
        <taxon>Spiralia</taxon>
        <taxon>Lophotrochozoa</taxon>
        <taxon>Mollusca</taxon>
        <taxon>Gastropoda</taxon>
        <taxon>Caenogastropoda</taxon>
        <taxon>Sorbeoconcha</taxon>
        <taxon>Cerithioidea</taxon>
        <taxon>Batillariidae</taxon>
        <taxon>Batillaria</taxon>
    </lineage>
</organism>
<evidence type="ECO:0000313" key="2">
    <source>
        <dbReference type="Proteomes" id="UP001519460"/>
    </source>
</evidence>
<sequence length="142" mass="16001">MRRAWEALGLMSGHKKVKGATLSTNTRDYANKLNHFYARFDSRDFSEEWRRVTETLLTTLPAGEEAEVISITEHQVMKELKRCKSNKAAGPDNVKPLVLKLGAEQLCTILIYISNLSLFQCKVPAVLKMSCLVPVPKKNPIL</sequence>
<evidence type="ECO:0008006" key="3">
    <source>
        <dbReference type="Google" id="ProtNLM"/>
    </source>
</evidence>
<name>A0ABD0KSC1_9CAEN</name>
<comment type="caution">
    <text evidence="1">The sequence shown here is derived from an EMBL/GenBank/DDBJ whole genome shotgun (WGS) entry which is preliminary data.</text>
</comment>
<gene>
    <name evidence="1" type="ORF">BaRGS_00018631</name>
</gene>
<dbReference type="Proteomes" id="UP001519460">
    <property type="component" value="Unassembled WGS sequence"/>
</dbReference>